<dbReference type="Proteomes" id="UP000295509">
    <property type="component" value="Unassembled WGS sequence"/>
</dbReference>
<evidence type="ECO:0000256" key="6">
    <source>
        <dbReference type="ARBA" id="ARBA00023157"/>
    </source>
</evidence>
<organism evidence="8 9">
    <name type="scientific">Paraburkholderia rhizosphaerae</name>
    <dbReference type="NCBI Taxonomy" id="480658"/>
    <lineage>
        <taxon>Bacteria</taxon>
        <taxon>Pseudomonadati</taxon>
        <taxon>Pseudomonadota</taxon>
        <taxon>Betaproteobacteria</taxon>
        <taxon>Burkholderiales</taxon>
        <taxon>Burkholderiaceae</taxon>
        <taxon>Paraburkholderia</taxon>
    </lineage>
</organism>
<comment type="caution">
    <text evidence="8">The sequence shown here is derived from an EMBL/GenBank/DDBJ whole genome shotgun (WGS) entry which is preliminary data.</text>
</comment>
<keyword evidence="9" id="KW-1185">Reference proteome</keyword>
<accession>A0A4R8M0J8</accession>
<dbReference type="Gene3D" id="3.90.210.10">
    <property type="entry name" value="Heat-Labile Enterotoxin, subunit A"/>
    <property type="match status" value="1"/>
</dbReference>
<sequence>MMKPCIGTSPLRACGAGEVLHGSARSCDRFDQHDYRRKRTAEGYETCEGVAREALRRAGTSGERQSSGVADAAPEMRSNANRADVPRSRVARAPDDSPTLRAYSTTADTSNGLSGDELSAAAGQRRVMANMCSGLVVYAIADIACGRTADLISATENLRQDLSDATRRRTTIRTIGELQEANQYAFVAPVANRLRHAGGSAIRSGAYLIDDLRRHFANAYFRDHAIRGYLNDFAEIGLTFRGNASDAGPHGNGSDTDSDREVAEGHSIVVQRLRPSAHYEHDEYQVYDSNFGAFRYRDFAQMSAALRALFDTGYREFGGIDHADTTLFANLGSEQRVVLPGPALDAPRGSPVACLPLGSVERALGIGGSPAMTPPHAALPTSPAPPDIGPPRLPLYPGHDELKRGLPLAADRKPYALFRPSSVRPETVKARGGFDSEQTKLRDIDMNLHDADLASRPHVTDSAGYLGTFRSERVALGRLPERGAHFIYYVAPAPNMIDVRASLGSGARAPGTGEVAAMGRIDMTQIRGWRMVENGVPGAFVTNPDYRWDVYDQTRIARAQPQLARFPVASDSWQQARFRQYVSGGGDANARRFKQDPNIAHAAFYDSAWQKIRELQMRQSMGVDYRGPMTLLAYGGSRWRTHIFVDELRNVLADSAYTRFSARPGNRHEFTMGDDGRFHVAGDDRSVLRVGNDGYVYLGKVPDNPASLNGVFAYDGHHLIHQEDDKFLTIGKTVYTPFVTTEDYGSRSDWRLERPDRRRAAPPAANLHTYRGKDEGSGEQLHAFECDPDSALPDSADHFVTSVRGNAYRGDFSAYVDRITARDVRDAARALDAAQAAWLFRDGYYAIPDGAGGLEVRTLGGKAVWRSAQAFAAVKRGAQPDRPVRTAASYRIGNDTWQRIQRRESLRAHLVAMMTQAYFVN</sequence>
<dbReference type="SUPFAM" id="SSF56399">
    <property type="entry name" value="ADP-ribosylation"/>
    <property type="match status" value="1"/>
</dbReference>
<name>A0A4R8M0J8_9BURK</name>
<dbReference type="GO" id="GO:0005615">
    <property type="term" value="C:extracellular space"/>
    <property type="evidence" value="ECO:0007669"/>
    <property type="project" value="InterPro"/>
</dbReference>
<evidence type="ECO:0000256" key="1">
    <source>
        <dbReference type="ARBA" id="ARBA00009092"/>
    </source>
</evidence>
<evidence type="ECO:0000313" key="9">
    <source>
        <dbReference type="Proteomes" id="UP000295509"/>
    </source>
</evidence>
<dbReference type="AlphaFoldDB" id="A0A4R8M0J8"/>
<evidence type="ECO:0000256" key="4">
    <source>
        <dbReference type="ARBA" id="ARBA00022861"/>
    </source>
</evidence>
<gene>
    <name evidence="8" type="ORF">BX592_101275</name>
</gene>
<feature type="compositionally biased region" description="Polar residues" evidence="7">
    <location>
        <begin position="102"/>
        <end position="113"/>
    </location>
</feature>
<evidence type="ECO:0000256" key="2">
    <source>
        <dbReference type="ARBA" id="ARBA00022656"/>
    </source>
</evidence>
<dbReference type="InterPro" id="IPR001144">
    <property type="entry name" value="Enterotoxin_A"/>
</dbReference>
<evidence type="ECO:0000313" key="8">
    <source>
        <dbReference type="EMBL" id="TDY54819.1"/>
    </source>
</evidence>
<keyword evidence="2" id="KW-0800">Toxin</keyword>
<dbReference type="GO" id="GO:0090729">
    <property type="term" value="F:toxin activity"/>
    <property type="evidence" value="ECO:0007669"/>
    <property type="project" value="UniProtKB-KW"/>
</dbReference>
<feature type="compositionally biased region" description="Basic and acidic residues" evidence="7">
    <location>
        <begin position="84"/>
        <end position="95"/>
    </location>
</feature>
<keyword evidence="5" id="KW-0843">Virulence</keyword>
<evidence type="ECO:0000256" key="7">
    <source>
        <dbReference type="SAM" id="MobiDB-lite"/>
    </source>
</evidence>
<evidence type="ECO:0000256" key="5">
    <source>
        <dbReference type="ARBA" id="ARBA00023026"/>
    </source>
</evidence>
<feature type="region of interest" description="Disordered" evidence="7">
    <location>
        <begin position="56"/>
        <end position="115"/>
    </location>
</feature>
<dbReference type="EMBL" id="SORE01000001">
    <property type="protein sequence ID" value="TDY54819.1"/>
    <property type="molecule type" value="Genomic_DNA"/>
</dbReference>
<protein>
    <submittedName>
        <fullName evidence="8">Heat-labile enterotoxin alpha subunit</fullName>
    </submittedName>
</protein>
<keyword evidence="3" id="KW-0732">Signal</keyword>
<comment type="similarity">
    <text evidence="1">Belongs to the enterotoxin A family.</text>
</comment>
<keyword evidence="6" id="KW-1015">Disulfide bond</keyword>
<dbReference type="Pfam" id="PF01375">
    <property type="entry name" value="Enterotoxin_a"/>
    <property type="match status" value="1"/>
</dbReference>
<keyword evidence="4" id="KW-0260">Enterotoxin</keyword>
<evidence type="ECO:0000256" key="3">
    <source>
        <dbReference type="ARBA" id="ARBA00022729"/>
    </source>
</evidence>
<reference evidence="8 9" key="1">
    <citation type="submission" date="2019-03" db="EMBL/GenBank/DDBJ databases">
        <title>Genomic Encyclopedia of Type Strains, Phase III (KMG-III): the genomes of soil and plant-associated and newly described type strains.</title>
        <authorList>
            <person name="Whitman W."/>
        </authorList>
    </citation>
    <scope>NUCLEOTIDE SEQUENCE [LARGE SCALE GENOMIC DNA]</scope>
    <source>
        <strain evidence="8 9">LMG 29544</strain>
    </source>
</reference>
<proteinExistence type="inferred from homology"/>
<dbReference type="OrthoDB" id="8998393at2"/>